<dbReference type="AlphaFoldDB" id="A0A2A4G8L2"/>
<dbReference type="OrthoDB" id="129527at2"/>
<dbReference type="InterPro" id="IPR032577">
    <property type="entry name" value="DUF4920"/>
</dbReference>
<dbReference type="RefSeq" id="WP_097440433.1">
    <property type="nucleotide sequence ID" value="NZ_KZ300476.1"/>
</dbReference>
<dbReference type="Proteomes" id="UP000219559">
    <property type="component" value="Unassembled WGS sequence"/>
</dbReference>
<proteinExistence type="predicted"/>
<dbReference type="Pfam" id="PF16267">
    <property type="entry name" value="DUF4920"/>
    <property type="match status" value="1"/>
</dbReference>
<evidence type="ECO:0000313" key="2">
    <source>
        <dbReference type="Proteomes" id="UP000219559"/>
    </source>
</evidence>
<keyword evidence="2" id="KW-1185">Reference proteome</keyword>
<sequence>MKVFNVLAAAFVLIVACKEAPKTDKNADSIHEEATKVVTYNAFGEAFEQDNPLLAGAMGTQYQNIQGSDSLKTQFTAKVKEVCSKKGCWMRLELADGQEAMVRFKDYGFFMPKNIAGSTVVVNGKAFVTTQSIEELRHYAEDAGKSEEEIAAITEPKTSYGFLADGVLLEVAQGE</sequence>
<name>A0A2A4G8L2_9FLAO</name>
<dbReference type="EMBL" id="NBWU01000003">
    <property type="protein sequence ID" value="PCE64310.1"/>
    <property type="molecule type" value="Genomic_DNA"/>
</dbReference>
<protein>
    <recommendedName>
        <fullName evidence="3">DUF4920 domain-containing protein</fullName>
    </recommendedName>
</protein>
<accession>A0A2A4G8L2</accession>
<dbReference type="PROSITE" id="PS51257">
    <property type="entry name" value="PROKAR_LIPOPROTEIN"/>
    <property type="match status" value="1"/>
</dbReference>
<organism evidence="1 2">
    <name type="scientific">Sediminicola luteus</name>
    <dbReference type="NCBI Taxonomy" id="319238"/>
    <lineage>
        <taxon>Bacteria</taxon>
        <taxon>Pseudomonadati</taxon>
        <taxon>Bacteroidota</taxon>
        <taxon>Flavobacteriia</taxon>
        <taxon>Flavobacteriales</taxon>
        <taxon>Flavobacteriaceae</taxon>
        <taxon>Sediminicola</taxon>
    </lineage>
</organism>
<gene>
    <name evidence="1" type="ORF">B7P33_08395</name>
</gene>
<reference evidence="1 2" key="1">
    <citation type="submission" date="2017-04" db="EMBL/GenBank/DDBJ databases">
        <title>A new member of the family Flavobacteriaceae isolated from ascidians.</title>
        <authorList>
            <person name="Chen L."/>
        </authorList>
    </citation>
    <scope>NUCLEOTIDE SEQUENCE [LARGE SCALE GENOMIC DNA]</scope>
    <source>
        <strain evidence="1 2">HQA918</strain>
    </source>
</reference>
<evidence type="ECO:0008006" key="3">
    <source>
        <dbReference type="Google" id="ProtNLM"/>
    </source>
</evidence>
<comment type="caution">
    <text evidence="1">The sequence shown here is derived from an EMBL/GenBank/DDBJ whole genome shotgun (WGS) entry which is preliminary data.</text>
</comment>
<evidence type="ECO:0000313" key="1">
    <source>
        <dbReference type="EMBL" id="PCE64310.1"/>
    </source>
</evidence>